<feature type="transmembrane region" description="Helical" evidence="1">
    <location>
        <begin position="161"/>
        <end position="182"/>
    </location>
</feature>
<keyword evidence="4" id="KW-1185">Reference proteome</keyword>
<feature type="domain" description="DUF1206" evidence="2">
    <location>
        <begin position="212"/>
        <end position="282"/>
    </location>
</feature>
<evidence type="ECO:0000313" key="3">
    <source>
        <dbReference type="EMBL" id="MBB3206154.1"/>
    </source>
</evidence>
<organism evidence="3 4">
    <name type="scientific">Aporhodopirellula rubra</name>
    <dbReference type="NCBI Taxonomy" id="980271"/>
    <lineage>
        <taxon>Bacteria</taxon>
        <taxon>Pseudomonadati</taxon>
        <taxon>Planctomycetota</taxon>
        <taxon>Planctomycetia</taxon>
        <taxon>Pirellulales</taxon>
        <taxon>Pirellulaceae</taxon>
        <taxon>Aporhodopirellula</taxon>
    </lineage>
</organism>
<keyword evidence="1" id="KW-0812">Transmembrane</keyword>
<feature type="domain" description="DUF1206" evidence="2">
    <location>
        <begin position="38"/>
        <end position="105"/>
    </location>
</feature>
<protein>
    <submittedName>
        <fullName evidence="3">Phage shock protein PspC (Stress-responsive transcriptional regulator)</fullName>
    </submittedName>
</protein>
<feature type="transmembrane region" description="Helical" evidence="1">
    <location>
        <begin position="218"/>
        <end position="236"/>
    </location>
</feature>
<sequence>MSTTHAGAKRGNPDITWHGFKARSMPEVPSWIESLGRFGHVAKGVVYFIIGFLAFQLAIGAGGELSGSREAIREIGQQPFGRLLLGLVATGLLGYTAWRWVQAIRDTEGAGTDAKGICKRLGYAVSGAAYLSLGCFAGSRALGFGGSSSGSSGSVLLDSSLGRVVLVVAGIVTVGVALYFVYKAYLASFMTKYRLGEMNDTARKVALNAGRIGLSTRAVAFAIIGGFIFVSALRGTADGEIAGMSDALAMIAAQEYGKILIGITGFGLMCYAVHMFLMARYRRFNVA</sequence>
<evidence type="ECO:0000259" key="2">
    <source>
        <dbReference type="Pfam" id="PF06724"/>
    </source>
</evidence>
<dbReference type="AlphaFoldDB" id="A0A7W5H576"/>
<dbReference type="EMBL" id="JACHXU010000005">
    <property type="protein sequence ID" value="MBB3206154.1"/>
    <property type="molecule type" value="Genomic_DNA"/>
</dbReference>
<feature type="transmembrane region" description="Helical" evidence="1">
    <location>
        <begin position="121"/>
        <end position="141"/>
    </location>
</feature>
<gene>
    <name evidence="3" type="ORF">FHS27_001962</name>
</gene>
<evidence type="ECO:0000313" key="4">
    <source>
        <dbReference type="Proteomes" id="UP000536179"/>
    </source>
</evidence>
<feature type="transmembrane region" description="Helical" evidence="1">
    <location>
        <begin position="44"/>
        <end position="63"/>
    </location>
</feature>
<name>A0A7W5H576_9BACT</name>
<evidence type="ECO:0000256" key="1">
    <source>
        <dbReference type="SAM" id="Phobius"/>
    </source>
</evidence>
<accession>A0A7W5H576</accession>
<dbReference type="InterPro" id="IPR009597">
    <property type="entry name" value="DUF1206"/>
</dbReference>
<feature type="domain" description="DUF1206" evidence="2">
    <location>
        <begin position="121"/>
        <end position="186"/>
    </location>
</feature>
<comment type="caution">
    <text evidence="3">The sequence shown here is derived from an EMBL/GenBank/DDBJ whole genome shotgun (WGS) entry which is preliminary data.</text>
</comment>
<dbReference type="RefSeq" id="WP_184304403.1">
    <property type="nucleotide sequence ID" value="NZ_JACHXU010000005.1"/>
</dbReference>
<feature type="transmembrane region" description="Helical" evidence="1">
    <location>
        <begin position="83"/>
        <end position="101"/>
    </location>
</feature>
<dbReference type="Proteomes" id="UP000536179">
    <property type="component" value="Unassembled WGS sequence"/>
</dbReference>
<reference evidence="3 4" key="1">
    <citation type="submission" date="2020-08" db="EMBL/GenBank/DDBJ databases">
        <title>Genomic Encyclopedia of Type Strains, Phase III (KMG-III): the genomes of soil and plant-associated and newly described type strains.</title>
        <authorList>
            <person name="Whitman W."/>
        </authorList>
    </citation>
    <scope>NUCLEOTIDE SEQUENCE [LARGE SCALE GENOMIC DNA]</scope>
    <source>
        <strain evidence="3 4">CECT 8075</strain>
    </source>
</reference>
<keyword evidence="1" id="KW-0472">Membrane</keyword>
<feature type="transmembrane region" description="Helical" evidence="1">
    <location>
        <begin position="256"/>
        <end position="277"/>
    </location>
</feature>
<keyword evidence="1" id="KW-1133">Transmembrane helix</keyword>
<proteinExistence type="predicted"/>
<dbReference type="Pfam" id="PF06724">
    <property type="entry name" value="DUF1206"/>
    <property type="match status" value="3"/>
</dbReference>